<dbReference type="AlphaFoldDB" id="B6WS86"/>
<dbReference type="RefSeq" id="WP_006005243.1">
    <property type="nucleotide sequence ID" value="NZ_DS996355.1"/>
</dbReference>
<dbReference type="STRING" id="901.DESPIGER_0828"/>
<dbReference type="eggNOG" id="ENOG502ZCAQ">
    <property type="taxonomic scope" value="Bacteria"/>
</dbReference>
<evidence type="ECO:0000313" key="2">
    <source>
        <dbReference type="Proteomes" id="UP000003676"/>
    </source>
</evidence>
<protein>
    <recommendedName>
        <fullName evidence="3">Polymerase nucleotidyl transferase domain-containing protein</fullName>
    </recommendedName>
</protein>
<dbReference type="Proteomes" id="UP000003676">
    <property type="component" value="Unassembled WGS sequence"/>
</dbReference>
<reference evidence="1 2" key="2">
    <citation type="submission" date="2008-10" db="EMBL/GenBank/DDBJ databases">
        <authorList>
            <person name="Fulton L."/>
            <person name="Clifton S."/>
            <person name="Fulton B."/>
            <person name="Xu J."/>
            <person name="Minx P."/>
            <person name="Pepin K.H."/>
            <person name="Johnson M."/>
            <person name="Bhonagiri V."/>
            <person name="Nash W.E."/>
            <person name="Mardis E.R."/>
            <person name="Wilson R.K."/>
        </authorList>
    </citation>
    <scope>NUCLEOTIDE SEQUENCE [LARGE SCALE GENOMIC DNA]</scope>
    <source>
        <strain evidence="1 2">ATCC 29098</strain>
    </source>
</reference>
<proteinExistence type="predicted"/>
<evidence type="ECO:0000313" key="1">
    <source>
        <dbReference type="EMBL" id="EEB34244.1"/>
    </source>
</evidence>
<name>B6WS86_9BACT</name>
<comment type="caution">
    <text evidence="1">The sequence shown here is derived from an EMBL/GenBank/DDBJ whole genome shotgun (WGS) entry which is preliminary data.</text>
</comment>
<dbReference type="HOGENOM" id="CLU_117106_0_0_7"/>
<evidence type="ECO:0008006" key="3">
    <source>
        <dbReference type="Google" id="ProtNLM"/>
    </source>
</evidence>
<sequence>MDDVSPWQAMARATQAEARNIVAELDIEGHWRRAGAVVHAVGSFRTGLLVRHRDIDFHVYTPTLDRDLSFRVMAAMAGSPCLNDLHFVDGSGTEERCLEWHGIWQRPGGAPWQIDIIHIERGSTFDGYFERFADRLCRRLDEETRDTILRLKYETPENESIHGVEYYQAVLEGGVRTLDELRRWRTVHPLEGVNLWMP</sequence>
<dbReference type="EMBL" id="ABXU01000026">
    <property type="protein sequence ID" value="EEB34244.1"/>
    <property type="molecule type" value="Genomic_DNA"/>
</dbReference>
<gene>
    <name evidence="1" type="ORF">DESPIG_00932</name>
</gene>
<organism evidence="1 2">
    <name type="scientific">Desulfovibrio piger ATCC 29098</name>
    <dbReference type="NCBI Taxonomy" id="411464"/>
    <lineage>
        <taxon>Bacteria</taxon>
        <taxon>Pseudomonadati</taxon>
        <taxon>Thermodesulfobacteriota</taxon>
        <taxon>Desulfovibrionia</taxon>
        <taxon>Desulfovibrionales</taxon>
        <taxon>Desulfovibrionaceae</taxon>
        <taxon>Desulfovibrio</taxon>
    </lineage>
</organism>
<reference evidence="1 2" key="1">
    <citation type="submission" date="2008-10" db="EMBL/GenBank/DDBJ databases">
        <title>Draft genome sequence of Desulvovibrio piger (ATCC 29098).</title>
        <authorList>
            <person name="Sudarsanam P."/>
            <person name="Ley R."/>
            <person name="Guruge J."/>
            <person name="Turnbaugh P.J."/>
            <person name="Mahowald M."/>
            <person name="Liep D."/>
            <person name="Gordon J."/>
        </authorList>
    </citation>
    <scope>NUCLEOTIDE SEQUENCE [LARGE SCALE GENOMIC DNA]</scope>
    <source>
        <strain evidence="1 2">ATCC 29098</strain>
    </source>
</reference>
<accession>B6WS86</accession>
<dbReference type="OrthoDB" id="307112at2"/>